<accession>A0A9D7SAM2</accession>
<evidence type="ECO:0000259" key="2">
    <source>
        <dbReference type="Pfam" id="PF04536"/>
    </source>
</evidence>
<evidence type="ECO:0000313" key="4">
    <source>
        <dbReference type="Proteomes" id="UP000808349"/>
    </source>
</evidence>
<dbReference type="Proteomes" id="UP000808349">
    <property type="component" value="Unassembled WGS sequence"/>
</dbReference>
<keyword evidence="1" id="KW-0472">Membrane</keyword>
<organism evidence="3 4">
    <name type="scientific">Candidatus Defluviibacterium haderslevense</name>
    <dbReference type="NCBI Taxonomy" id="2981993"/>
    <lineage>
        <taxon>Bacteria</taxon>
        <taxon>Pseudomonadati</taxon>
        <taxon>Bacteroidota</taxon>
        <taxon>Saprospiria</taxon>
        <taxon>Saprospirales</taxon>
        <taxon>Saprospiraceae</taxon>
        <taxon>Candidatus Defluviibacterium</taxon>
    </lineage>
</organism>
<sequence length="267" mass="28425">MNLRPLKIFFLVVLVGVLTGMSYDIKGQDIPTRPSPPRLVNDYTGLLNPSEIDALERKLVAYNDSTTNQITILIVPSVQPYDISEYGLKVLREWGIGTQKNNNGVLITVAREDRKVNIATGYGLEGALPDIICKTIIENDIIPAFRKGQSYEGLDKATDDIILAARGEYVNTNEGKQIPLWLLILLIILIFFFLIMLLKIARMANGNGSTILTRRGAHTWDSGGWGSSGGGWFSGGSGGGSDWGSGGGGFGGFGGGSGGGGGASGSW</sequence>
<dbReference type="Pfam" id="PF04536">
    <property type="entry name" value="TPM_phosphatase"/>
    <property type="match status" value="1"/>
</dbReference>
<dbReference type="EMBL" id="JADKFW010000010">
    <property type="protein sequence ID" value="MBK9718424.1"/>
    <property type="molecule type" value="Genomic_DNA"/>
</dbReference>
<dbReference type="PANTHER" id="PTHR30373">
    <property type="entry name" value="UPF0603 PROTEIN YGCG"/>
    <property type="match status" value="1"/>
</dbReference>
<feature type="transmembrane region" description="Helical" evidence="1">
    <location>
        <begin position="178"/>
        <end position="198"/>
    </location>
</feature>
<evidence type="ECO:0000313" key="3">
    <source>
        <dbReference type="EMBL" id="MBK9718424.1"/>
    </source>
</evidence>
<dbReference type="InterPro" id="IPR007621">
    <property type="entry name" value="TPM_dom"/>
</dbReference>
<keyword evidence="1" id="KW-0812">Transmembrane</keyword>
<feature type="domain" description="TPM" evidence="2">
    <location>
        <begin position="40"/>
        <end position="162"/>
    </location>
</feature>
<gene>
    <name evidence="3" type="ORF">IPO85_13125</name>
</gene>
<name>A0A9D7SAM2_9BACT</name>
<proteinExistence type="predicted"/>
<dbReference type="PANTHER" id="PTHR30373:SF2">
    <property type="entry name" value="UPF0603 PROTEIN YGCG"/>
    <property type="match status" value="1"/>
</dbReference>
<reference evidence="3 4" key="1">
    <citation type="submission" date="2020-10" db="EMBL/GenBank/DDBJ databases">
        <title>Connecting structure to function with the recovery of over 1000 high-quality activated sludge metagenome-assembled genomes encoding full-length rRNA genes using long-read sequencing.</title>
        <authorList>
            <person name="Singleton C.M."/>
            <person name="Petriglieri F."/>
            <person name="Kristensen J.M."/>
            <person name="Kirkegaard R.H."/>
            <person name="Michaelsen T.Y."/>
            <person name="Andersen M.H."/>
            <person name="Karst S.M."/>
            <person name="Dueholm M.S."/>
            <person name="Nielsen P.H."/>
            <person name="Albertsen M."/>
        </authorList>
    </citation>
    <scope>NUCLEOTIDE SEQUENCE [LARGE SCALE GENOMIC DNA]</scope>
    <source>
        <strain evidence="3">Ribe_18-Q3-R11-54_BAT3C.373</strain>
    </source>
</reference>
<comment type="caution">
    <text evidence="3">The sequence shown here is derived from an EMBL/GenBank/DDBJ whole genome shotgun (WGS) entry which is preliminary data.</text>
</comment>
<keyword evidence="1" id="KW-1133">Transmembrane helix</keyword>
<dbReference type="Gene3D" id="3.10.310.50">
    <property type="match status" value="1"/>
</dbReference>
<evidence type="ECO:0000256" key="1">
    <source>
        <dbReference type="SAM" id="Phobius"/>
    </source>
</evidence>
<dbReference type="AlphaFoldDB" id="A0A9D7SAM2"/>
<protein>
    <submittedName>
        <fullName evidence="3">TPM domain-containing protein</fullName>
    </submittedName>
</protein>